<dbReference type="Proteomes" id="UP000887572">
    <property type="component" value="Unplaced"/>
</dbReference>
<name>A0A914HV36_GLORO</name>
<dbReference type="AlphaFoldDB" id="A0A914HV36"/>
<proteinExistence type="predicted"/>
<organism evidence="1 2">
    <name type="scientific">Globodera rostochiensis</name>
    <name type="common">Golden nematode worm</name>
    <name type="synonym">Heterodera rostochiensis</name>
    <dbReference type="NCBI Taxonomy" id="31243"/>
    <lineage>
        <taxon>Eukaryota</taxon>
        <taxon>Metazoa</taxon>
        <taxon>Ecdysozoa</taxon>
        <taxon>Nematoda</taxon>
        <taxon>Chromadorea</taxon>
        <taxon>Rhabditida</taxon>
        <taxon>Tylenchina</taxon>
        <taxon>Tylenchomorpha</taxon>
        <taxon>Tylenchoidea</taxon>
        <taxon>Heteroderidae</taxon>
        <taxon>Heteroderinae</taxon>
        <taxon>Globodera</taxon>
    </lineage>
</organism>
<sequence length="83" mass="9133">MSEVQVTAESVLGLLGHPEEPDFLVRVGPPFWQGPTLAAHTSMAIRTTEFHSVDGFAGDRLLSDQEFVSLLGEFSLRSRRFGT</sequence>
<keyword evidence="1" id="KW-1185">Reference proteome</keyword>
<accession>A0A914HV36</accession>
<reference evidence="2" key="1">
    <citation type="submission" date="2022-11" db="UniProtKB">
        <authorList>
            <consortium name="WormBaseParasite"/>
        </authorList>
    </citation>
    <scope>IDENTIFICATION</scope>
</reference>
<evidence type="ECO:0000313" key="2">
    <source>
        <dbReference type="WBParaSite" id="Gr19_v10_g4446.t1"/>
    </source>
</evidence>
<protein>
    <submittedName>
        <fullName evidence="2">Uncharacterized protein</fullName>
    </submittedName>
</protein>
<evidence type="ECO:0000313" key="1">
    <source>
        <dbReference type="Proteomes" id="UP000887572"/>
    </source>
</evidence>
<dbReference type="WBParaSite" id="Gr19_v10_g4446.t1">
    <property type="protein sequence ID" value="Gr19_v10_g4446.t1"/>
    <property type="gene ID" value="Gr19_v10_g4446"/>
</dbReference>